<protein>
    <submittedName>
        <fullName evidence="1">Uncharacterized protein</fullName>
    </submittedName>
</protein>
<reference evidence="1" key="1">
    <citation type="journal article" date="2021" name="J Fungi (Basel)">
        <title>Virulence traits and population genomics of the black yeast Aureobasidium melanogenum.</title>
        <authorList>
            <person name="Cernosa A."/>
            <person name="Sun X."/>
            <person name="Gostincar C."/>
            <person name="Fang C."/>
            <person name="Gunde-Cimerman N."/>
            <person name="Song Z."/>
        </authorList>
    </citation>
    <scope>NUCLEOTIDE SEQUENCE</scope>
    <source>
        <strain evidence="1">EXF-9298</strain>
    </source>
</reference>
<name>A0A9P8FB50_AURME</name>
<dbReference type="AlphaFoldDB" id="A0A9P8FB50"/>
<reference evidence="1" key="2">
    <citation type="submission" date="2021-08" db="EMBL/GenBank/DDBJ databases">
        <authorList>
            <person name="Gostincar C."/>
            <person name="Sun X."/>
            <person name="Song Z."/>
            <person name="Gunde-Cimerman N."/>
        </authorList>
    </citation>
    <scope>NUCLEOTIDE SEQUENCE</scope>
    <source>
        <strain evidence="1">EXF-9298</strain>
    </source>
</reference>
<keyword evidence="2" id="KW-1185">Reference proteome</keyword>
<accession>A0A9P8FB50</accession>
<sequence length="135" mass="15484">MISTDAAWITADAPQPIERASEHNMVVSITRHRRSITDTTHTYQVPLSIFKEVRHSDQSLLKRLQAILRNRLDTDKDGHPIVWRMSDTSQFAFVNSKNSFDAAILDHKSANKKVIQLFVVRNDNIHYLPGLDFSN</sequence>
<proteinExistence type="predicted"/>
<organism evidence="1 2">
    <name type="scientific">Aureobasidium melanogenum</name>
    <name type="common">Aureobasidium pullulans var. melanogenum</name>
    <dbReference type="NCBI Taxonomy" id="46634"/>
    <lineage>
        <taxon>Eukaryota</taxon>
        <taxon>Fungi</taxon>
        <taxon>Dikarya</taxon>
        <taxon>Ascomycota</taxon>
        <taxon>Pezizomycotina</taxon>
        <taxon>Dothideomycetes</taxon>
        <taxon>Dothideomycetidae</taxon>
        <taxon>Dothideales</taxon>
        <taxon>Saccotheciaceae</taxon>
        <taxon>Aureobasidium</taxon>
    </lineage>
</organism>
<dbReference type="Proteomes" id="UP000729357">
    <property type="component" value="Unassembled WGS sequence"/>
</dbReference>
<evidence type="ECO:0000313" key="2">
    <source>
        <dbReference type="Proteomes" id="UP000729357"/>
    </source>
</evidence>
<comment type="caution">
    <text evidence="1">The sequence shown here is derived from an EMBL/GenBank/DDBJ whole genome shotgun (WGS) entry which is preliminary data.</text>
</comment>
<evidence type="ECO:0000313" key="1">
    <source>
        <dbReference type="EMBL" id="KAG9968981.1"/>
    </source>
</evidence>
<dbReference type="EMBL" id="JAHFXS010003253">
    <property type="protein sequence ID" value="KAG9968981.1"/>
    <property type="molecule type" value="Genomic_DNA"/>
</dbReference>
<gene>
    <name evidence="1" type="ORF">KCU98_g15392</name>
</gene>
<feature type="non-terminal residue" evidence="1">
    <location>
        <position position="1"/>
    </location>
</feature>